<dbReference type="SMART" id="SM00228">
    <property type="entry name" value="PDZ"/>
    <property type="match status" value="1"/>
</dbReference>
<dbReference type="GO" id="GO:0006508">
    <property type="term" value="P:proteolysis"/>
    <property type="evidence" value="ECO:0007669"/>
    <property type="project" value="UniProtKB-KW"/>
</dbReference>
<feature type="domain" description="PDZ" evidence="5">
    <location>
        <begin position="373"/>
        <end position="475"/>
    </location>
</feature>
<dbReference type="AlphaFoldDB" id="A0A9W7DUJ9"/>
<name>A0A9W7DUJ9_9STRA</name>
<dbReference type="PROSITE" id="PS50106">
    <property type="entry name" value="PDZ"/>
    <property type="match status" value="1"/>
</dbReference>
<dbReference type="SUPFAM" id="SSF50494">
    <property type="entry name" value="Trypsin-like serine proteases"/>
    <property type="match status" value="1"/>
</dbReference>
<dbReference type="Gene3D" id="2.40.10.120">
    <property type="match status" value="1"/>
</dbReference>
<comment type="caution">
    <text evidence="6">The sequence shown here is derived from an EMBL/GenBank/DDBJ whole genome shotgun (WGS) entry which is preliminary data.</text>
</comment>
<keyword evidence="2" id="KW-0645">Protease</keyword>
<keyword evidence="7" id="KW-1185">Reference proteome</keyword>
<protein>
    <recommendedName>
        <fullName evidence="5">PDZ domain-containing protein</fullName>
    </recommendedName>
</protein>
<evidence type="ECO:0000256" key="1">
    <source>
        <dbReference type="ARBA" id="ARBA00010541"/>
    </source>
</evidence>
<feature type="compositionally biased region" description="Acidic residues" evidence="4">
    <location>
        <begin position="40"/>
        <end position="59"/>
    </location>
</feature>
<evidence type="ECO:0000256" key="4">
    <source>
        <dbReference type="SAM" id="MobiDB-lite"/>
    </source>
</evidence>
<gene>
    <name evidence="6" type="ORF">TrRE_jg4276</name>
</gene>
<evidence type="ECO:0000256" key="2">
    <source>
        <dbReference type="ARBA" id="ARBA00022670"/>
    </source>
</evidence>
<dbReference type="PANTHER" id="PTHR22939:SF129">
    <property type="entry name" value="SERINE PROTEASE HTRA2, MITOCHONDRIAL"/>
    <property type="match status" value="1"/>
</dbReference>
<dbReference type="Proteomes" id="UP001165082">
    <property type="component" value="Unassembled WGS sequence"/>
</dbReference>
<dbReference type="GO" id="GO:0004252">
    <property type="term" value="F:serine-type endopeptidase activity"/>
    <property type="evidence" value="ECO:0007669"/>
    <property type="project" value="InterPro"/>
</dbReference>
<evidence type="ECO:0000313" key="6">
    <source>
        <dbReference type="EMBL" id="GMH51253.1"/>
    </source>
</evidence>
<proteinExistence type="inferred from homology"/>
<reference evidence="6" key="1">
    <citation type="submission" date="2022-07" db="EMBL/GenBank/DDBJ databases">
        <title>Genome analysis of Parmales, a sister group of diatoms, reveals the evolutionary specialization of diatoms from phago-mixotrophs to photoautotrophs.</title>
        <authorList>
            <person name="Ban H."/>
            <person name="Sato S."/>
            <person name="Yoshikawa S."/>
            <person name="Kazumasa Y."/>
            <person name="Nakamura Y."/>
            <person name="Ichinomiya M."/>
            <person name="Saitoh K."/>
            <person name="Sato N."/>
            <person name="Blanc-Mathieu R."/>
            <person name="Endo H."/>
            <person name="Kuwata A."/>
            <person name="Ogata H."/>
        </authorList>
    </citation>
    <scope>NUCLEOTIDE SEQUENCE</scope>
</reference>
<organism evidence="6 7">
    <name type="scientific">Triparma retinervis</name>
    <dbReference type="NCBI Taxonomy" id="2557542"/>
    <lineage>
        <taxon>Eukaryota</taxon>
        <taxon>Sar</taxon>
        <taxon>Stramenopiles</taxon>
        <taxon>Ochrophyta</taxon>
        <taxon>Bolidophyceae</taxon>
        <taxon>Parmales</taxon>
        <taxon>Triparmaceae</taxon>
        <taxon>Triparma</taxon>
    </lineage>
</organism>
<dbReference type="InterPro" id="IPR001478">
    <property type="entry name" value="PDZ"/>
</dbReference>
<feature type="region of interest" description="Disordered" evidence="4">
    <location>
        <begin position="123"/>
        <end position="154"/>
    </location>
</feature>
<dbReference type="Gene3D" id="2.30.42.10">
    <property type="match status" value="1"/>
</dbReference>
<dbReference type="Pfam" id="PF13365">
    <property type="entry name" value="Trypsin_2"/>
    <property type="match status" value="1"/>
</dbReference>
<accession>A0A9W7DUJ9</accession>
<dbReference type="InterPro" id="IPR001940">
    <property type="entry name" value="Peptidase_S1C"/>
</dbReference>
<dbReference type="InterPro" id="IPR009003">
    <property type="entry name" value="Peptidase_S1_PA"/>
</dbReference>
<dbReference type="OrthoDB" id="4217619at2759"/>
<comment type="similarity">
    <text evidence="1">Belongs to the peptidase S1C family.</text>
</comment>
<feature type="region of interest" description="Disordered" evidence="4">
    <location>
        <begin position="1"/>
        <end position="84"/>
    </location>
</feature>
<dbReference type="InterPro" id="IPR036034">
    <property type="entry name" value="PDZ_sf"/>
</dbReference>
<evidence type="ECO:0000259" key="5">
    <source>
        <dbReference type="PROSITE" id="PS50106"/>
    </source>
</evidence>
<dbReference type="PRINTS" id="PR00834">
    <property type="entry name" value="PROTEASES2C"/>
</dbReference>
<dbReference type="EMBL" id="BRXZ01001972">
    <property type="protein sequence ID" value="GMH51253.1"/>
    <property type="molecule type" value="Genomic_DNA"/>
</dbReference>
<feature type="compositionally biased region" description="Low complexity" evidence="4">
    <location>
        <begin position="60"/>
        <end position="75"/>
    </location>
</feature>
<dbReference type="Pfam" id="PF13180">
    <property type="entry name" value="PDZ_2"/>
    <property type="match status" value="1"/>
</dbReference>
<keyword evidence="3" id="KW-0378">Hydrolase</keyword>
<dbReference type="SUPFAM" id="SSF50156">
    <property type="entry name" value="PDZ domain-like"/>
    <property type="match status" value="1"/>
</dbReference>
<dbReference type="PANTHER" id="PTHR22939">
    <property type="entry name" value="SERINE PROTEASE FAMILY S1C HTRA-RELATED"/>
    <property type="match status" value="1"/>
</dbReference>
<sequence length="511" mass="53564">MEALLKEDSDGTSGSTKKAKGPGFFGRLRGRKKDAQAEAVGEELQGEGTEDVVVEEEEVPVNAPTSVVAAATSTSSEEDTDKVATQKTAARPLISMIKTSTIIAFILLLVPLPSSYKESRKGYELADSTPGDSAPVVESPPASREAPQSYNSHSGTSFITRAAAAVGPAVVRVDTSTVVKTSPGEGGDYGGSVYPWGMEERIESGSGSGIIFDGKKGLVMTNYHVIKGANNGKIQITLTDGRTYDAKVKGGDEMCDLAVLEIEGLDKALPEAKLGDSDGVKVGDWVVAVGNPVGLDNTVTCGIISSLRRSSSEVGVPFKKIDFIQTDAAINPGNSGGPLVDSEGRVIGINTCIRANAEGIGFAIPISKAKDVGVRLAKGEVISHAYIGVQMSSMTPALANSFNTDPNSVGRVAAEYGAVVMRVIPGTPAEKGGFRKLDVIVSIDSVRVKNKEDAGRVVDELSVGREVEVVVLREGRERKLKVKADDLGAKLRESSGMAEHAMFESPNVNLL</sequence>
<evidence type="ECO:0000313" key="7">
    <source>
        <dbReference type="Proteomes" id="UP001165082"/>
    </source>
</evidence>
<evidence type="ECO:0000256" key="3">
    <source>
        <dbReference type="ARBA" id="ARBA00022801"/>
    </source>
</evidence>